<dbReference type="Pfam" id="PF06744">
    <property type="entry name" value="IcmF_C"/>
    <property type="match status" value="1"/>
</dbReference>
<evidence type="ECO:0000256" key="1">
    <source>
        <dbReference type="SAM" id="Phobius"/>
    </source>
</evidence>
<gene>
    <name evidence="5" type="ORF">AB3X84_27730</name>
</gene>
<dbReference type="Pfam" id="PF21070">
    <property type="entry name" value="IcmF_helical"/>
    <property type="match status" value="1"/>
</dbReference>
<feature type="transmembrane region" description="Helical" evidence="1">
    <location>
        <begin position="38"/>
        <end position="58"/>
    </location>
</feature>
<feature type="transmembrane region" description="Helical" evidence="1">
    <location>
        <begin position="7"/>
        <end position="26"/>
    </location>
</feature>
<dbReference type="InterPro" id="IPR053156">
    <property type="entry name" value="T6SS_TssM-like"/>
</dbReference>
<feature type="domain" description="Type VI secretion system IcmF C-terminal" evidence="2">
    <location>
        <begin position="1003"/>
        <end position="1094"/>
    </location>
</feature>
<dbReference type="InterPro" id="IPR009612">
    <property type="entry name" value="IcmF-rel"/>
</dbReference>
<organism evidence="5 6">
    <name type="scientific">Paraburkholderia phenoliruptrix</name>
    <dbReference type="NCBI Taxonomy" id="252970"/>
    <lineage>
        <taxon>Bacteria</taxon>
        <taxon>Pseudomonadati</taxon>
        <taxon>Pseudomonadota</taxon>
        <taxon>Betaproteobacteria</taxon>
        <taxon>Burkholderiales</taxon>
        <taxon>Burkholderiaceae</taxon>
        <taxon>Paraburkholderia</taxon>
    </lineage>
</organism>
<feature type="domain" description="IcmF-related" evidence="3">
    <location>
        <begin position="411"/>
        <end position="730"/>
    </location>
</feature>
<reference evidence="5 6" key="1">
    <citation type="submission" date="2024-07" db="EMBL/GenBank/DDBJ databases">
        <title>A survey of Mimosa microsymbionts across Brazilian biomes reveals a high diversity of Paraburkholderia nodulating endemic species, but also that Cupriavidus is common as a symbiont of widespread species.</title>
        <authorList>
            <person name="Rouws L."/>
            <person name="Barauna A."/>
            <person name="Beukes C."/>
            <person name="Rouws J.R.C."/>
            <person name="De Faria S.M."/>
            <person name="Gross E."/>
            <person name="Bueno Dos Reis Junior F."/>
            <person name="Simon M.F."/>
            <person name="Maluk M."/>
            <person name="Odee D.W."/>
            <person name="Kenicer G."/>
            <person name="Young J.P.W."/>
            <person name="Reis V.M."/>
            <person name="Zilli J."/>
            <person name="James E.K."/>
        </authorList>
    </citation>
    <scope>NUCLEOTIDE SEQUENCE [LARGE SCALE GENOMIC DNA]</scope>
    <source>
        <strain evidence="5 6">BR14375</strain>
    </source>
</reference>
<dbReference type="PANTHER" id="PTHR36153">
    <property type="entry name" value="INNER MEMBRANE PROTEIN-RELATED"/>
    <property type="match status" value="1"/>
</dbReference>
<accession>A0ABV3WKS9</accession>
<keyword evidence="1" id="KW-0472">Membrane</keyword>
<evidence type="ECO:0000313" key="6">
    <source>
        <dbReference type="Proteomes" id="UP001558535"/>
    </source>
</evidence>
<dbReference type="EMBL" id="JBFPKE010000017">
    <property type="protein sequence ID" value="MEX3753787.1"/>
    <property type="molecule type" value="Genomic_DNA"/>
</dbReference>
<evidence type="ECO:0000313" key="5">
    <source>
        <dbReference type="EMBL" id="MEX3753787.1"/>
    </source>
</evidence>
<evidence type="ECO:0000259" key="3">
    <source>
        <dbReference type="Pfam" id="PF06761"/>
    </source>
</evidence>
<keyword evidence="1" id="KW-1133">Transmembrane helix</keyword>
<keyword evidence="1" id="KW-0812">Transmembrane</keyword>
<feature type="transmembrane region" description="Helical" evidence="1">
    <location>
        <begin position="357"/>
        <end position="378"/>
    </location>
</feature>
<dbReference type="PANTHER" id="PTHR36153:SF1">
    <property type="entry name" value="TYPE VI SECRETION SYSTEM COMPONENT TSSM1"/>
    <property type="match status" value="1"/>
</dbReference>
<name>A0ABV3WKS9_9BURK</name>
<keyword evidence="6" id="KW-1185">Reference proteome</keyword>
<dbReference type="RefSeq" id="WP_368608534.1">
    <property type="nucleotide sequence ID" value="NZ_JBFPKB010000017.1"/>
</dbReference>
<feature type="domain" description="Type VI secretion system component TssM1 helical" evidence="4">
    <location>
        <begin position="893"/>
        <end position="999"/>
    </location>
</feature>
<comment type="caution">
    <text evidence="5">The sequence shown here is derived from an EMBL/GenBank/DDBJ whole genome shotgun (WGS) entry which is preliminary data.</text>
</comment>
<protein>
    <submittedName>
        <fullName evidence="5">ImcF-related family protein</fullName>
    </submittedName>
</protein>
<dbReference type="InterPro" id="IPR048677">
    <property type="entry name" value="TssM1_hel"/>
</dbReference>
<sequence length="1181" mass="128138">MNRQFKLDLFGIILLVVLPGLLIWGRPQWVGLSAANRGPGIAVLCVVFVFLLLVFSFNDSSRPAIAWRAVRRWVYDRGQQALPTSADYPLNALWARAATLRQVLRDRHGWRWRYSERWVLVAGDVSLVKHLAPGLVEAGYLITSGTVLLYAQQIRDTLETEWLDQIRRLRGRRAVDAIVAVTRNRSSATAPFDTDDLAQRLARHARALRWAAPAYLLNVTDFGSETSSPDEAIGFTWSNARVVANEIDASLQDLSYNLADAGVVRLARDAGDRYPAELSQHISALRGALSQLVLQTAQSRVWRLPIHGLLFTPLFKEQELAPSSSAETSDGTARRPPRRAIWQTIADHSRQLHGRRVGFSLSATAGWITTALLASWIAGTMLSGFVNRATIRHAADTVAQLSTVEDRTQALQALHGLDRQIDTLEIHQREGAPWTARFGLNRDGALLEALWPGYASAASRILVAPIRQKLEEHLRQLASLSDAEIASGGNAQVQAAYDTLKAYLMLARPERAVAAFLTPQLVATAAPGRPANSPLPSGTWDDLREHTIAFFADHLGRGNVPAASPDLGLVASTRQTVIGVRGIQNSTDAVYQQTLDEAKAKYPPVSLATLLGDTSSRGLFNTTATVPGVFTRAAWDERLAKAIDDASEQHDVAGDWVLSDVKATQAAPSTLKAELRQRYFDDYARAWALFLNSLRWQPAPTLSATADQLTLLGDPQRSPLVALMNAVVYQAGAGANTQSLAGNLISKAQQLVGGGEKDPSKRPPPQPAPLAAAFGPILRLAGRDLTGSDLASGAPANSKALAQLALSGELSLARYLERVTAMRLKASQIVSGADPDAMARLAAQSVLQGRTSDLAESRDYASRVAASLGEQWSGFGELFQAPFDQAWQVVVQPAASSLNEIWRSAIVADWNRTFGGRYPFADSGNDASLPEMARFMRPDNGVIAQFVTTQLAGVVERQGDRWVVAQGGNHGALSIDPGFLSSLNRLTQISTVLFPSGDAHVRFELQAVPFSGVTGMKLVLSGRELHYFNQKQEWMPFEWPGQSLENLSHIEWQTEQGGLRTALDAQGRFGLIRLLERARVTQQDSARFLLTWSPETSEGIALKVQLRSEAGAGPLDVLQLRHFMLPARVFVTGAANGAVNGVPKRLAAALPAQPPPLPPAAMAAARHAGTPLPYGALPEVE</sequence>
<dbReference type="InterPro" id="IPR010623">
    <property type="entry name" value="IcmF_C"/>
</dbReference>
<evidence type="ECO:0000259" key="4">
    <source>
        <dbReference type="Pfam" id="PF21070"/>
    </source>
</evidence>
<evidence type="ECO:0000259" key="2">
    <source>
        <dbReference type="Pfam" id="PF06744"/>
    </source>
</evidence>
<dbReference type="Proteomes" id="UP001558535">
    <property type="component" value="Unassembled WGS sequence"/>
</dbReference>
<proteinExistence type="predicted"/>
<dbReference type="Pfam" id="PF06761">
    <property type="entry name" value="IcmF-related"/>
    <property type="match status" value="1"/>
</dbReference>